<comment type="similarity">
    <text evidence="2">Belongs to the protease inhibitor I35 (TIMP) family.</text>
</comment>
<dbReference type="CDD" id="cd03585">
    <property type="entry name" value="NTR_TIMP"/>
    <property type="match status" value="1"/>
</dbReference>
<dbReference type="GO" id="GO:0002020">
    <property type="term" value="F:protease binding"/>
    <property type="evidence" value="ECO:0007669"/>
    <property type="project" value="TreeGrafter"/>
</dbReference>
<accession>L8HP51</accession>
<evidence type="ECO:0000256" key="3">
    <source>
        <dbReference type="ARBA" id="ARBA00011847"/>
    </source>
</evidence>
<evidence type="ECO:0000256" key="9">
    <source>
        <dbReference type="ARBA" id="ARBA00023215"/>
    </source>
</evidence>
<gene>
    <name evidence="14" type="ORF">M91_15862</name>
</gene>
<dbReference type="Proteomes" id="UP000011080">
    <property type="component" value="Unassembled WGS sequence"/>
</dbReference>
<dbReference type="InterPro" id="IPR001134">
    <property type="entry name" value="Netrin_domain"/>
</dbReference>
<evidence type="ECO:0000256" key="8">
    <source>
        <dbReference type="ARBA" id="ARBA00023157"/>
    </source>
</evidence>
<evidence type="ECO:0000256" key="2">
    <source>
        <dbReference type="ARBA" id="ARBA00011027"/>
    </source>
</evidence>
<keyword evidence="5" id="KW-0964">Secreted</keyword>
<comment type="subcellular location">
    <subcellularLocation>
        <location evidence="1">Secreted</location>
    </subcellularLocation>
</comment>
<dbReference type="PANTHER" id="PTHR11844:SF24">
    <property type="entry name" value="METALLOPROTEINASE INHIBITOR 2"/>
    <property type="match status" value="1"/>
</dbReference>
<dbReference type="GO" id="GO:0034097">
    <property type="term" value="P:response to cytokine"/>
    <property type="evidence" value="ECO:0007669"/>
    <property type="project" value="TreeGrafter"/>
</dbReference>
<keyword evidence="6" id="KW-0483">Metalloprotease inhibitor</keyword>
<comment type="subunit">
    <text evidence="3">Interacts (via the C-terminal) with MMP2 (via the C-terminal PEX domain); the interaction inhibits the MMP2 activity.</text>
</comment>
<feature type="domain" description="NTR" evidence="13">
    <location>
        <begin position="310"/>
        <end position="440"/>
    </location>
</feature>
<evidence type="ECO:0000256" key="10">
    <source>
        <dbReference type="ARBA" id="ARBA00030102"/>
    </source>
</evidence>
<dbReference type="EMBL" id="JH883998">
    <property type="protein sequence ID" value="ELR45651.1"/>
    <property type="molecule type" value="Genomic_DNA"/>
</dbReference>
<evidence type="ECO:0000256" key="5">
    <source>
        <dbReference type="ARBA" id="ARBA00022525"/>
    </source>
</evidence>
<feature type="region of interest" description="Disordered" evidence="12">
    <location>
        <begin position="1"/>
        <end position="145"/>
    </location>
</feature>
<dbReference type="Gene3D" id="3.90.370.10">
    <property type="entry name" value="Tissue inhibitor of metalloproteinase-1. Chain B, domain 1"/>
    <property type="match status" value="1"/>
</dbReference>
<reference evidence="14 15" key="1">
    <citation type="journal article" date="2012" name="Nat. Genet.">
        <title>The yak genome and adaptation to life at high altitude.</title>
        <authorList>
            <person name="Qiu Q."/>
            <person name="Zhang G."/>
            <person name="Ma T."/>
            <person name="Qian W."/>
            <person name="Wang J."/>
            <person name="Ye Z."/>
            <person name="Cao C."/>
            <person name="Hu Q."/>
            <person name="Kim J."/>
            <person name="Larkin D.M."/>
            <person name="Auvil L."/>
            <person name="Capitanu B."/>
            <person name="Ma J."/>
            <person name="Lewin H.A."/>
            <person name="Qian X."/>
            <person name="Lang Y."/>
            <person name="Zhou R."/>
            <person name="Wang L."/>
            <person name="Wang K."/>
            <person name="Xia J."/>
            <person name="Liao S."/>
            <person name="Pan S."/>
            <person name="Lu X."/>
            <person name="Hou H."/>
            <person name="Wang Y."/>
            <person name="Zang X."/>
            <person name="Yin Y."/>
            <person name="Ma H."/>
            <person name="Zhang J."/>
            <person name="Wang Z."/>
            <person name="Zhang Y."/>
            <person name="Zhang D."/>
            <person name="Yonezawa T."/>
            <person name="Hasegawa M."/>
            <person name="Zhong Y."/>
            <person name="Liu W."/>
            <person name="Zhang Y."/>
            <person name="Huang Z."/>
            <person name="Zhang S."/>
            <person name="Long R."/>
            <person name="Yang H."/>
            <person name="Wang J."/>
            <person name="Lenstra J.A."/>
            <person name="Cooper D.N."/>
            <person name="Wu Y."/>
            <person name="Wang J."/>
            <person name="Shi P."/>
            <person name="Wang J."/>
            <person name="Liu J."/>
        </authorList>
    </citation>
    <scope>NUCLEOTIDE SEQUENCE [LARGE SCALE GENOMIC DNA]</scope>
    <source>
        <strain evidence="15">yakQH1</strain>
    </source>
</reference>
<dbReference type="Gene3D" id="2.40.50.120">
    <property type="match status" value="1"/>
</dbReference>
<dbReference type="FunFam" id="3.90.370.10:FF:000001">
    <property type="entry name" value="Metalloproteinase inhibitor 3"/>
    <property type="match status" value="1"/>
</dbReference>
<feature type="disulfide bond" evidence="11">
    <location>
        <begin position="460"/>
        <end position="481"/>
    </location>
</feature>
<organism evidence="14 15">
    <name type="scientific">Bos mutus</name>
    <name type="common">wild yak</name>
    <dbReference type="NCBI Taxonomy" id="72004"/>
    <lineage>
        <taxon>Eukaryota</taxon>
        <taxon>Metazoa</taxon>
        <taxon>Chordata</taxon>
        <taxon>Craniata</taxon>
        <taxon>Vertebrata</taxon>
        <taxon>Euteleostomi</taxon>
        <taxon>Mammalia</taxon>
        <taxon>Eutheria</taxon>
        <taxon>Laurasiatheria</taxon>
        <taxon>Artiodactyla</taxon>
        <taxon>Ruminantia</taxon>
        <taxon>Pecora</taxon>
        <taxon>Bovidae</taxon>
        <taxon>Bovinae</taxon>
        <taxon>Bos</taxon>
    </lineage>
</organism>
<keyword evidence="9" id="KW-0481">Metalloenzyme inhibitor</keyword>
<keyword evidence="8 11" id="KW-1015">Disulfide bond</keyword>
<dbReference type="InterPro" id="IPR001820">
    <property type="entry name" value="TIMP"/>
</dbReference>
<dbReference type="PROSITE" id="PS50189">
    <property type="entry name" value="NTR"/>
    <property type="match status" value="1"/>
</dbReference>
<dbReference type="InterPro" id="IPR008993">
    <property type="entry name" value="TIMP-like_OB-fold"/>
</dbReference>
<dbReference type="SUPFAM" id="SSF50242">
    <property type="entry name" value="TIMP-like"/>
    <property type="match status" value="2"/>
</dbReference>
<dbReference type="PANTHER" id="PTHR11844">
    <property type="entry name" value="METALLOPROTEASE INHIBITOR"/>
    <property type="match status" value="1"/>
</dbReference>
<feature type="disulfide bond" evidence="11">
    <location>
        <begin position="447"/>
        <end position="452"/>
    </location>
</feature>
<name>L8HP51_9CETA</name>
<evidence type="ECO:0000256" key="4">
    <source>
        <dbReference type="ARBA" id="ARBA00013520"/>
    </source>
</evidence>
<evidence type="ECO:0000259" key="13">
    <source>
        <dbReference type="PROSITE" id="PS50189"/>
    </source>
</evidence>
<feature type="compositionally biased region" description="Polar residues" evidence="12">
    <location>
        <begin position="71"/>
        <end position="86"/>
    </location>
</feature>
<dbReference type="GO" id="GO:0005615">
    <property type="term" value="C:extracellular space"/>
    <property type="evidence" value="ECO:0007669"/>
    <property type="project" value="TreeGrafter"/>
</dbReference>
<sequence length="508" mass="55849">MADGLVDSPVPPTRLPKQSTRGRQHLWYLSQGPLSTGTCEPAVTDKKRDKGQQFSRDGGTGPALGLGGESAEQQFPPQSRTVLSKSSQERDAFFSSDSAAREWEGPRAQGLGDRDQGLWREIPLGRQQERRKGVGDSQAVCPSPGGPLGIFHVTVSKIEEQGSGVLVNAISLGNPPRSKQRLRHRYVHIGEKRKKAPESHCVRSTVIRVQISDGLSHPQVLRDKSCSGVLSAEGSGVIPVIRAKAVNKKEVDSGNDIYGNPIKRIQYEIKQIKSYILIKRCLSALESSSQYLIRIPGKRRKWLSSVVGQNHLEVSEPLPGDSVMTSRMFGKAVPRVQVGARVQGGIRIPGCAAHVHLRSSSSFFQMFKGPDQDIEFIYTAPSSAVCGVSLDIGGKKEYLIAGKAEGNGNMHITLCDFIVPWDTLSATQKKSLNHRYQMGCECKITRCPMIPCYISSPDECLWMDWVTEKNINGHQAKFFACIKRSDGSCAWYRGAAPPKQEFLDIEDP</sequence>
<dbReference type="GO" id="GO:0009725">
    <property type="term" value="P:response to hormone"/>
    <property type="evidence" value="ECO:0007669"/>
    <property type="project" value="TreeGrafter"/>
</dbReference>
<evidence type="ECO:0000313" key="15">
    <source>
        <dbReference type="Proteomes" id="UP000011080"/>
    </source>
</evidence>
<evidence type="ECO:0000256" key="1">
    <source>
        <dbReference type="ARBA" id="ARBA00004613"/>
    </source>
</evidence>
<dbReference type="GO" id="GO:0031012">
    <property type="term" value="C:extracellular matrix"/>
    <property type="evidence" value="ECO:0007669"/>
    <property type="project" value="TreeGrafter"/>
</dbReference>
<evidence type="ECO:0000256" key="7">
    <source>
        <dbReference type="ARBA" id="ARBA00022690"/>
    </source>
</evidence>
<evidence type="ECO:0000256" key="11">
    <source>
        <dbReference type="PIRSR" id="PIRSR601820-3"/>
    </source>
</evidence>
<dbReference type="GO" id="GO:0051045">
    <property type="term" value="P:negative regulation of membrane protein ectodomain proteolysis"/>
    <property type="evidence" value="ECO:0007669"/>
    <property type="project" value="TreeGrafter"/>
</dbReference>
<feature type="disulfide bond" evidence="11">
    <location>
        <begin position="442"/>
        <end position="489"/>
    </location>
</feature>
<dbReference type="SMART" id="SM00206">
    <property type="entry name" value="NTR"/>
    <property type="match status" value="1"/>
</dbReference>
<evidence type="ECO:0000256" key="6">
    <source>
        <dbReference type="ARBA" id="ARBA00022608"/>
    </source>
</evidence>
<protein>
    <recommendedName>
        <fullName evidence="4">Metalloproteinase inhibitor 2</fullName>
    </recommendedName>
    <alternativeName>
        <fullName evidence="10">Tissue inhibitor of metalloproteinases 2</fullName>
    </alternativeName>
</protein>
<dbReference type="GO" id="GO:0008191">
    <property type="term" value="F:metalloendopeptidase inhibitor activity"/>
    <property type="evidence" value="ECO:0007669"/>
    <property type="project" value="InterPro"/>
</dbReference>
<dbReference type="AlphaFoldDB" id="L8HP51"/>
<dbReference type="InterPro" id="IPR027465">
    <property type="entry name" value="TIMP_C"/>
</dbReference>
<feature type="compositionally biased region" description="Gly residues" evidence="12">
    <location>
        <begin position="58"/>
        <end position="68"/>
    </location>
</feature>
<dbReference type="Pfam" id="PF00965">
    <property type="entry name" value="TIMP"/>
    <property type="match status" value="2"/>
</dbReference>
<proteinExistence type="inferred from homology"/>
<dbReference type="MEROPS" id="I35.002"/>
<evidence type="ECO:0000313" key="14">
    <source>
        <dbReference type="EMBL" id="ELR45651.1"/>
    </source>
</evidence>
<evidence type="ECO:0000256" key="12">
    <source>
        <dbReference type="SAM" id="MobiDB-lite"/>
    </source>
</evidence>
<keyword evidence="7" id="KW-0646">Protease inhibitor</keyword>